<proteinExistence type="predicted"/>
<dbReference type="EMBL" id="MPUH01000148">
    <property type="protein sequence ID" value="OMJ88538.1"/>
    <property type="molecule type" value="Genomic_DNA"/>
</dbReference>
<evidence type="ECO:0000313" key="3">
    <source>
        <dbReference type="Proteomes" id="UP000187209"/>
    </source>
</evidence>
<feature type="coiled-coil region" evidence="1">
    <location>
        <begin position="133"/>
        <end position="160"/>
    </location>
</feature>
<evidence type="ECO:0000313" key="2">
    <source>
        <dbReference type="EMBL" id="OMJ88538.1"/>
    </source>
</evidence>
<dbReference type="AlphaFoldDB" id="A0A1R2CHR7"/>
<reference evidence="2 3" key="1">
    <citation type="submission" date="2016-11" db="EMBL/GenBank/DDBJ databases">
        <title>The macronuclear genome of Stentor coeruleus: a giant cell with tiny introns.</title>
        <authorList>
            <person name="Slabodnick M."/>
            <person name="Ruby J.G."/>
            <person name="Reiff S.B."/>
            <person name="Swart E.C."/>
            <person name="Gosai S."/>
            <person name="Prabakaran S."/>
            <person name="Witkowska E."/>
            <person name="Larue G.E."/>
            <person name="Fisher S."/>
            <person name="Freeman R.M."/>
            <person name="Gunawardena J."/>
            <person name="Chu W."/>
            <person name="Stover N.A."/>
            <person name="Gregory B.D."/>
            <person name="Nowacki M."/>
            <person name="Derisi J."/>
            <person name="Roy S.W."/>
            <person name="Marshall W.F."/>
            <person name="Sood P."/>
        </authorList>
    </citation>
    <scope>NUCLEOTIDE SEQUENCE [LARGE SCALE GENOMIC DNA]</scope>
    <source>
        <strain evidence="2">WM001</strain>
    </source>
</reference>
<evidence type="ECO:0000256" key="1">
    <source>
        <dbReference type="SAM" id="Coils"/>
    </source>
</evidence>
<dbReference type="Proteomes" id="UP000187209">
    <property type="component" value="Unassembled WGS sequence"/>
</dbReference>
<name>A0A1R2CHR7_9CILI</name>
<sequence length="223" mass="25978">MSKIFYKPASRSPIYIRPATVNHIKNTGKTTKSRSYLAKLREKQEQLTRENAASANLITKSEEVTEKTFVCDRSITRSEASWEKNPPILAPEDEEILNVIRLDQPKAEIRSSPKPNYYKYPSPIKAYVPSEKCEEIERELKNHRTRYRRLEAQYNELLNKNTHVEVFYKGIIENLNTEILKSDDEAEDPILVSLSSQIYELKSNFLEIEKKSALIEEKIRSKL</sequence>
<comment type="caution">
    <text evidence="2">The sequence shown here is derived from an EMBL/GenBank/DDBJ whole genome shotgun (WGS) entry which is preliminary data.</text>
</comment>
<keyword evidence="3" id="KW-1185">Reference proteome</keyword>
<organism evidence="2 3">
    <name type="scientific">Stentor coeruleus</name>
    <dbReference type="NCBI Taxonomy" id="5963"/>
    <lineage>
        <taxon>Eukaryota</taxon>
        <taxon>Sar</taxon>
        <taxon>Alveolata</taxon>
        <taxon>Ciliophora</taxon>
        <taxon>Postciliodesmatophora</taxon>
        <taxon>Heterotrichea</taxon>
        <taxon>Heterotrichida</taxon>
        <taxon>Stentoridae</taxon>
        <taxon>Stentor</taxon>
    </lineage>
</organism>
<protein>
    <submittedName>
        <fullName evidence="2">Uncharacterized protein</fullName>
    </submittedName>
</protein>
<keyword evidence="1" id="KW-0175">Coiled coil</keyword>
<accession>A0A1R2CHR7</accession>
<gene>
    <name evidence="2" type="ORF">SteCoe_9487</name>
</gene>